<accession>A0A7W7CDC0</accession>
<organism evidence="2 3">
    <name type="scientific">Crossiella cryophila</name>
    <dbReference type="NCBI Taxonomy" id="43355"/>
    <lineage>
        <taxon>Bacteria</taxon>
        <taxon>Bacillati</taxon>
        <taxon>Actinomycetota</taxon>
        <taxon>Actinomycetes</taxon>
        <taxon>Pseudonocardiales</taxon>
        <taxon>Pseudonocardiaceae</taxon>
        <taxon>Crossiella</taxon>
    </lineage>
</organism>
<keyword evidence="1" id="KW-0472">Membrane</keyword>
<evidence type="ECO:0008006" key="4">
    <source>
        <dbReference type="Google" id="ProtNLM"/>
    </source>
</evidence>
<feature type="transmembrane region" description="Helical" evidence="1">
    <location>
        <begin position="33"/>
        <end position="51"/>
    </location>
</feature>
<sequence>MRLLRYAALAEMITVAVLLLNLVTVHWRPVSALTGPLHGTAYLLVIAACLLRENTPPRTRLLAFIPAIGGYLALRRLQRS</sequence>
<dbReference type="EMBL" id="JACHMH010000001">
    <property type="protein sequence ID" value="MBB4679090.1"/>
    <property type="molecule type" value="Genomic_DNA"/>
</dbReference>
<reference evidence="2 3" key="1">
    <citation type="submission" date="2020-08" db="EMBL/GenBank/DDBJ databases">
        <title>Sequencing the genomes of 1000 actinobacteria strains.</title>
        <authorList>
            <person name="Klenk H.-P."/>
        </authorList>
    </citation>
    <scope>NUCLEOTIDE SEQUENCE [LARGE SCALE GENOMIC DNA]</scope>
    <source>
        <strain evidence="2 3">DSM 44230</strain>
    </source>
</reference>
<name>A0A7W7CDC0_9PSEU</name>
<evidence type="ECO:0000313" key="3">
    <source>
        <dbReference type="Proteomes" id="UP000533598"/>
    </source>
</evidence>
<proteinExistence type="predicted"/>
<keyword evidence="1" id="KW-1133">Transmembrane helix</keyword>
<keyword evidence="1" id="KW-0812">Transmembrane</keyword>
<comment type="caution">
    <text evidence="2">The sequence shown here is derived from an EMBL/GenBank/DDBJ whole genome shotgun (WGS) entry which is preliminary data.</text>
</comment>
<dbReference type="Proteomes" id="UP000533598">
    <property type="component" value="Unassembled WGS sequence"/>
</dbReference>
<evidence type="ECO:0000313" key="2">
    <source>
        <dbReference type="EMBL" id="MBB4679090.1"/>
    </source>
</evidence>
<keyword evidence="3" id="KW-1185">Reference proteome</keyword>
<dbReference type="RefSeq" id="WP_185004879.1">
    <property type="nucleotide sequence ID" value="NZ_BAAAUI010000048.1"/>
</dbReference>
<protein>
    <recommendedName>
        <fullName evidence="4">DUF3817 domain-containing protein</fullName>
    </recommendedName>
</protein>
<dbReference type="AlphaFoldDB" id="A0A7W7CDC0"/>
<gene>
    <name evidence="2" type="ORF">HNR67_005208</name>
</gene>
<feature type="transmembrane region" description="Helical" evidence="1">
    <location>
        <begin position="7"/>
        <end position="27"/>
    </location>
</feature>
<evidence type="ECO:0000256" key="1">
    <source>
        <dbReference type="SAM" id="Phobius"/>
    </source>
</evidence>